<proteinExistence type="predicted"/>
<dbReference type="Proteomes" id="UP001239111">
    <property type="component" value="Chromosome 3"/>
</dbReference>
<keyword evidence="2" id="KW-1185">Reference proteome</keyword>
<name>A0ACC2NTK6_9HYME</name>
<evidence type="ECO:0000313" key="1">
    <source>
        <dbReference type="EMBL" id="KAJ8674555.1"/>
    </source>
</evidence>
<sequence length="366" mass="42279">MKLLKILGQYSSGQFLKGHRNSSEMQIDMAPESILLYEVVRPVFNIIRLMGMAPYDLPRTGIISMHRSTSLFYRNAYVLYSVIPMSIYSVLVRMILARFEVTENDAKLGTDADTLVSKFFITLYAMLFSIKTLITMLVNFVVLLTEIVNSIITADKMIIVWNCIQNFDRSVRLDRTLMPCPSDPETPNLLIGQLTYNLRRGVAIFIVGWTIVSISGLIAYHETIFRNLNYAAAYYGNCIAVFKFCLIAFLLCQRFQYLNDVLLKKSIVGQFKIQDYLFLKETELKYQKLLDASHTLNEANGVFLFLQPLTLFLSIVNNGQFFIYRMLKFNIDEFYCGVCEICWINMFLVQLIMLHIVCDHTTKEVR</sequence>
<organism evidence="1 2">
    <name type="scientific">Eretmocerus hayati</name>
    <dbReference type="NCBI Taxonomy" id="131215"/>
    <lineage>
        <taxon>Eukaryota</taxon>
        <taxon>Metazoa</taxon>
        <taxon>Ecdysozoa</taxon>
        <taxon>Arthropoda</taxon>
        <taxon>Hexapoda</taxon>
        <taxon>Insecta</taxon>
        <taxon>Pterygota</taxon>
        <taxon>Neoptera</taxon>
        <taxon>Endopterygota</taxon>
        <taxon>Hymenoptera</taxon>
        <taxon>Apocrita</taxon>
        <taxon>Proctotrupomorpha</taxon>
        <taxon>Chalcidoidea</taxon>
        <taxon>Aphelinidae</taxon>
        <taxon>Aphelininae</taxon>
        <taxon>Eretmocerus</taxon>
    </lineage>
</organism>
<reference evidence="1" key="1">
    <citation type="submission" date="2023-04" db="EMBL/GenBank/DDBJ databases">
        <title>A chromosome-level genome assembly of the parasitoid wasp Eretmocerus hayati.</title>
        <authorList>
            <person name="Zhong Y."/>
            <person name="Liu S."/>
            <person name="Liu Y."/>
        </authorList>
    </citation>
    <scope>NUCLEOTIDE SEQUENCE</scope>
    <source>
        <strain evidence="1">ZJU_SS_LIU_2023</strain>
    </source>
</reference>
<gene>
    <name evidence="1" type="ORF">QAD02_005817</name>
</gene>
<accession>A0ACC2NTK6</accession>
<evidence type="ECO:0000313" key="2">
    <source>
        <dbReference type="Proteomes" id="UP001239111"/>
    </source>
</evidence>
<protein>
    <submittedName>
        <fullName evidence="1">Uncharacterized protein</fullName>
    </submittedName>
</protein>
<dbReference type="EMBL" id="CM056743">
    <property type="protein sequence ID" value="KAJ8674555.1"/>
    <property type="molecule type" value="Genomic_DNA"/>
</dbReference>
<comment type="caution">
    <text evidence="1">The sequence shown here is derived from an EMBL/GenBank/DDBJ whole genome shotgun (WGS) entry which is preliminary data.</text>
</comment>